<evidence type="ECO:0000256" key="3">
    <source>
        <dbReference type="ARBA" id="ARBA00022679"/>
    </source>
</evidence>
<dbReference type="GO" id="GO:0005952">
    <property type="term" value="C:cAMP-dependent protein kinase complex"/>
    <property type="evidence" value="ECO:0007669"/>
    <property type="project" value="TreeGrafter"/>
</dbReference>
<evidence type="ECO:0000256" key="7">
    <source>
        <dbReference type="ARBA" id="ARBA00047292"/>
    </source>
</evidence>
<keyword evidence="6 9" id="KW-0067">ATP-binding</keyword>
<dbReference type="Pfam" id="PF00069">
    <property type="entry name" value="Pkinase"/>
    <property type="match status" value="1"/>
</dbReference>
<evidence type="ECO:0000256" key="10">
    <source>
        <dbReference type="RuleBase" id="RU000304"/>
    </source>
</evidence>
<evidence type="ECO:0000256" key="11">
    <source>
        <dbReference type="SAM" id="MobiDB-lite"/>
    </source>
</evidence>
<evidence type="ECO:0000256" key="6">
    <source>
        <dbReference type="ARBA" id="ARBA00022840"/>
    </source>
</evidence>
<dbReference type="PANTHER" id="PTHR24353">
    <property type="entry name" value="CYCLIC NUCLEOTIDE-DEPENDENT PROTEIN KINASE"/>
    <property type="match status" value="1"/>
</dbReference>
<keyword evidence="2 10" id="KW-0723">Serine/threonine-protein kinase</keyword>
<evidence type="ECO:0000259" key="12">
    <source>
        <dbReference type="PROSITE" id="PS50011"/>
    </source>
</evidence>
<feature type="compositionally biased region" description="Basic and acidic residues" evidence="11">
    <location>
        <begin position="384"/>
        <end position="406"/>
    </location>
</feature>
<evidence type="ECO:0000256" key="9">
    <source>
        <dbReference type="PROSITE-ProRule" id="PRU10141"/>
    </source>
</evidence>
<dbReference type="SMART" id="SM00220">
    <property type="entry name" value="S_TKc"/>
    <property type="match status" value="1"/>
</dbReference>
<dbReference type="Proteomes" id="UP000651452">
    <property type="component" value="Unassembled WGS sequence"/>
</dbReference>
<evidence type="ECO:0000256" key="2">
    <source>
        <dbReference type="ARBA" id="ARBA00022527"/>
    </source>
</evidence>
<evidence type="ECO:0000313" key="14">
    <source>
        <dbReference type="EMBL" id="KAF9696400.1"/>
    </source>
</evidence>
<dbReference type="CDD" id="cd05580">
    <property type="entry name" value="STKc_PKA_like"/>
    <property type="match status" value="1"/>
</dbReference>
<dbReference type="PROSITE" id="PS00107">
    <property type="entry name" value="PROTEIN_KINASE_ATP"/>
    <property type="match status" value="1"/>
</dbReference>
<evidence type="ECO:0000256" key="8">
    <source>
        <dbReference type="ARBA" id="ARBA00047454"/>
    </source>
</evidence>
<evidence type="ECO:0000256" key="1">
    <source>
        <dbReference type="ARBA" id="ARBA00012444"/>
    </source>
</evidence>
<name>A0A8H7MIY3_9PLEO</name>
<evidence type="ECO:0000259" key="13">
    <source>
        <dbReference type="PROSITE" id="PS51285"/>
    </source>
</evidence>
<dbReference type="AlphaFoldDB" id="A0A8H7MIY3"/>
<feature type="compositionally biased region" description="Polar residues" evidence="11">
    <location>
        <begin position="53"/>
        <end position="62"/>
    </location>
</feature>
<dbReference type="PANTHER" id="PTHR24353:SF37">
    <property type="entry name" value="CAMP-DEPENDENT PROTEIN KINASE CATALYTIC SUBUNIT PRKX"/>
    <property type="match status" value="1"/>
</dbReference>
<reference evidence="14" key="2">
    <citation type="submission" date="2020-09" db="EMBL/GenBank/DDBJ databases">
        <title>Reference genome assembly for Australian Ascochyta lentis isolate Al4.</title>
        <authorList>
            <person name="Lee R.C."/>
            <person name="Farfan-Caceres L.M."/>
            <person name="Debler J.W."/>
            <person name="Williams A.H."/>
            <person name="Henares B.M."/>
        </authorList>
    </citation>
    <scope>NUCLEOTIDE SEQUENCE</scope>
    <source>
        <strain evidence="14">Al4</strain>
    </source>
</reference>
<evidence type="ECO:0000256" key="5">
    <source>
        <dbReference type="ARBA" id="ARBA00022777"/>
    </source>
</evidence>
<feature type="compositionally biased region" description="Basic and acidic residues" evidence="11">
    <location>
        <begin position="29"/>
        <end position="47"/>
    </location>
</feature>
<dbReference type="GO" id="GO:0004691">
    <property type="term" value="F:cAMP-dependent protein kinase activity"/>
    <property type="evidence" value="ECO:0007669"/>
    <property type="project" value="UniProtKB-EC"/>
</dbReference>
<organism evidence="14 15">
    <name type="scientific">Ascochyta lentis</name>
    <dbReference type="NCBI Taxonomy" id="205686"/>
    <lineage>
        <taxon>Eukaryota</taxon>
        <taxon>Fungi</taxon>
        <taxon>Dikarya</taxon>
        <taxon>Ascomycota</taxon>
        <taxon>Pezizomycotina</taxon>
        <taxon>Dothideomycetes</taxon>
        <taxon>Pleosporomycetidae</taxon>
        <taxon>Pleosporales</taxon>
        <taxon>Pleosporineae</taxon>
        <taxon>Didymellaceae</taxon>
        <taxon>Ascochyta</taxon>
    </lineage>
</organism>
<dbReference type="InterPro" id="IPR011009">
    <property type="entry name" value="Kinase-like_dom_sf"/>
</dbReference>
<accession>A0A8H7MIY3</accession>
<dbReference type="SUPFAM" id="SSF56112">
    <property type="entry name" value="Protein kinase-like (PK-like)"/>
    <property type="match status" value="1"/>
</dbReference>
<dbReference type="InterPro" id="IPR017441">
    <property type="entry name" value="Protein_kinase_ATP_BS"/>
</dbReference>
<protein>
    <recommendedName>
        <fullName evidence="1">cAMP-dependent protein kinase</fullName>
        <ecNumber evidence="1">2.7.11.11</ecNumber>
    </recommendedName>
</protein>
<sequence length="419" mass="48083">MATTVNRLLHPIEHHREKKGGARQPSVPLHDRNDSAMDKPREAEKHTLAQWEAQRSTLTPDQIDQDPEHKPVGHSSKVLRQEDFELVKTLGTGTFARVWLVRLKDAQQGDQDKVFALKILRKTDVIRLKQVEHVRNERNVLAKVAGHPFITTMVASFQSMDSLYMVLDYCPGGEVFSYLRRARRFNEPTSQFYAAEIVLILEFLHEREGVAYRDLKPENILIDAEGHLKLVDFGFAKKVENRETYTLCGTPEYLAPEVIRNTGHGTAVDWWAFGILVYEFLVGQPPFWDQNPMKIYEQHVSLPSSPPSLTPGRIVEGKVRFPSAMSAPARDLISGLCTVDVSKRLGNIAGGASRVRQHEWFKDIDWDKMYNREVQGPIVPHLRGPADTRNFDDYEDESGNRDPYTKELSDRWDEYFKDF</sequence>
<evidence type="ECO:0000313" key="15">
    <source>
        <dbReference type="Proteomes" id="UP000651452"/>
    </source>
</evidence>
<feature type="domain" description="Protein kinase" evidence="12">
    <location>
        <begin position="84"/>
        <end position="361"/>
    </location>
</feature>
<dbReference type="Gene3D" id="3.30.200.20">
    <property type="entry name" value="Phosphorylase Kinase, domain 1"/>
    <property type="match status" value="1"/>
</dbReference>
<feature type="domain" description="AGC-kinase C-terminal" evidence="13">
    <location>
        <begin position="362"/>
        <end position="419"/>
    </location>
</feature>
<feature type="region of interest" description="Disordered" evidence="11">
    <location>
        <begin position="1"/>
        <end position="77"/>
    </location>
</feature>
<dbReference type="InterPro" id="IPR000961">
    <property type="entry name" value="AGC-kinase_C"/>
</dbReference>
<dbReference type="PROSITE" id="PS50011">
    <property type="entry name" value="PROTEIN_KINASE_DOM"/>
    <property type="match status" value="1"/>
</dbReference>
<gene>
    <name evidence="14" type="ORF">EKO04_005667</name>
</gene>
<keyword evidence="5" id="KW-0418">Kinase</keyword>
<feature type="binding site" evidence="9">
    <location>
        <position position="118"/>
    </location>
    <ligand>
        <name>ATP</name>
        <dbReference type="ChEBI" id="CHEBI:30616"/>
    </ligand>
</feature>
<evidence type="ECO:0000256" key="4">
    <source>
        <dbReference type="ARBA" id="ARBA00022741"/>
    </source>
</evidence>
<dbReference type="FunFam" id="1.10.510.10:FF:000005">
    <property type="entry name" value="cAMP-dependent protein kinase catalytic subunit alpha"/>
    <property type="match status" value="1"/>
</dbReference>
<dbReference type="EMBL" id="RZGK01000009">
    <property type="protein sequence ID" value="KAF9696400.1"/>
    <property type="molecule type" value="Genomic_DNA"/>
</dbReference>
<dbReference type="InterPro" id="IPR008271">
    <property type="entry name" value="Ser/Thr_kinase_AS"/>
</dbReference>
<dbReference type="PROSITE" id="PS51285">
    <property type="entry name" value="AGC_KINASE_CTER"/>
    <property type="match status" value="1"/>
</dbReference>
<comment type="similarity">
    <text evidence="10">Belongs to the protein kinase superfamily.</text>
</comment>
<keyword evidence="15" id="KW-1185">Reference proteome</keyword>
<dbReference type="GO" id="GO:0005829">
    <property type="term" value="C:cytosol"/>
    <property type="evidence" value="ECO:0007669"/>
    <property type="project" value="TreeGrafter"/>
</dbReference>
<comment type="caution">
    <text evidence="14">The sequence shown here is derived from an EMBL/GenBank/DDBJ whole genome shotgun (WGS) entry which is preliminary data.</text>
</comment>
<comment type="catalytic activity">
    <reaction evidence="7">
        <text>L-threonyl-[protein] + ATP = O-phospho-L-threonyl-[protein] + ADP + H(+)</text>
        <dbReference type="Rhea" id="RHEA:46608"/>
        <dbReference type="Rhea" id="RHEA-COMP:11060"/>
        <dbReference type="Rhea" id="RHEA-COMP:11605"/>
        <dbReference type="ChEBI" id="CHEBI:15378"/>
        <dbReference type="ChEBI" id="CHEBI:30013"/>
        <dbReference type="ChEBI" id="CHEBI:30616"/>
        <dbReference type="ChEBI" id="CHEBI:61977"/>
        <dbReference type="ChEBI" id="CHEBI:456216"/>
        <dbReference type="EC" id="2.7.11.11"/>
    </reaction>
</comment>
<dbReference type="PROSITE" id="PS00108">
    <property type="entry name" value="PROTEIN_KINASE_ST"/>
    <property type="match status" value="1"/>
</dbReference>
<dbReference type="EC" id="2.7.11.11" evidence="1"/>
<keyword evidence="4 9" id="KW-0547">Nucleotide-binding</keyword>
<keyword evidence="3" id="KW-0808">Transferase</keyword>
<dbReference type="SMART" id="SM00133">
    <property type="entry name" value="S_TK_X"/>
    <property type="match status" value="1"/>
</dbReference>
<dbReference type="Gene3D" id="1.10.510.10">
    <property type="entry name" value="Transferase(Phosphotransferase) domain 1"/>
    <property type="match status" value="1"/>
</dbReference>
<dbReference type="GO" id="GO:0005524">
    <property type="term" value="F:ATP binding"/>
    <property type="evidence" value="ECO:0007669"/>
    <property type="project" value="UniProtKB-UniRule"/>
</dbReference>
<dbReference type="OrthoDB" id="63267at2759"/>
<dbReference type="InterPro" id="IPR000719">
    <property type="entry name" value="Prot_kinase_dom"/>
</dbReference>
<reference evidence="14" key="1">
    <citation type="submission" date="2018-12" db="EMBL/GenBank/DDBJ databases">
        <authorList>
            <person name="Syme R.A."/>
            <person name="Farfan-Caceres L."/>
            <person name="Lichtenzveig J."/>
        </authorList>
    </citation>
    <scope>NUCLEOTIDE SEQUENCE</scope>
    <source>
        <strain evidence="14">Al4</strain>
    </source>
</reference>
<comment type="catalytic activity">
    <reaction evidence="8">
        <text>L-seryl-[protein] + ATP = O-phospho-L-seryl-[protein] + ADP + H(+)</text>
        <dbReference type="Rhea" id="RHEA:17989"/>
        <dbReference type="Rhea" id="RHEA-COMP:9863"/>
        <dbReference type="Rhea" id="RHEA-COMP:11604"/>
        <dbReference type="ChEBI" id="CHEBI:15378"/>
        <dbReference type="ChEBI" id="CHEBI:29999"/>
        <dbReference type="ChEBI" id="CHEBI:30616"/>
        <dbReference type="ChEBI" id="CHEBI:83421"/>
        <dbReference type="ChEBI" id="CHEBI:456216"/>
        <dbReference type="EC" id="2.7.11.11"/>
    </reaction>
</comment>
<proteinExistence type="inferred from homology"/>
<feature type="region of interest" description="Disordered" evidence="11">
    <location>
        <begin position="378"/>
        <end position="406"/>
    </location>
</feature>